<accession>A0A9X3DC58</accession>
<dbReference type="InterPro" id="IPR011055">
    <property type="entry name" value="Dup_hybrid_motif"/>
</dbReference>
<dbReference type="SUPFAM" id="SSF51261">
    <property type="entry name" value="Duplicated hybrid motif"/>
    <property type="match status" value="1"/>
</dbReference>
<feature type="domain" description="M23ase beta-sheet core" evidence="1">
    <location>
        <begin position="43"/>
        <end position="136"/>
    </location>
</feature>
<dbReference type="InterPro" id="IPR050570">
    <property type="entry name" value="Cell_wall_metabolism_enzyme"/>
</dbReference>
<dbReference type="CDD" id="cd12797">
    <property type="entry name" value="M23_peptidase"/>
    <property type="match status" value="1"/>
</dbReference>
<dbReference type="InterPro" id="IPR016047">
    <property type="entry name" value="M23ase_b-sheet_dom"/>
</dbReference>
<dbReference type="Gene3D" id="2.70.70.10">
    <property type="entry name" value="Glucose Permease (Domain IIA)"/>
    <property type="match status" value="1"/>
</dbReference>
<protein>
    <submittedName>
        <fullName evidence="2">M23 family metallopeptidase</fullName>
    </submittedName>
</protein>
<dbReference type="EMBL" id="JAPJUH010000003">
    <property type="protein sequence ID" value="MCX3264998.1"/>
    <property type="molecule type" value="Genomic_DNA"/>
</dbReference>
<evidence type="ECO:0000259" key="1">
    <source>
        <dbReference type="Pfam" id="PF01551"/>
    </source>
</evidence>
<evidence type="ECO:0000313" key="3">
    <source>
        <dbReference type="Proteomes" id="UP001142592"/>
    </source>
</evidence>
<keyword evidence="3" id="KW-1185">Reference proteome</keyword>
<dbReference type="Proteomes" id="UP001142592">
    <property type="component" value="Unassembled WGS sequence"/>
</dbReference>
<evidence type="ECO:0000313" key="2">
    <source>
        <dbReference type="EMBL" id="MCX3264998.1"/>
    </source>
</evidence>
<dbReference type="GO" id="GO:0004222">
    <property type="term" value="F:metalloendopeptidase activity"/>
    <property type="evidence" value="ECO:0007669"/>
    <property type="project" value="TreeGrafter"/>
</dbReference>
<name>A0A9X3DC58_9SPHI</name>
<proteinExistence type="predicted"/>
<reference evidence="2" key="1">
    <citation type="submission" date="2022-11" db="EMBL/GenBank/DDBJ databases">
        <authorList>
            <person name="Graham C."/>
            <person name="Newman J.D."/>
        </authorList>
    </citation>
    <scope>NUCLEOTIDE SEQUENCE</scope>
    <source>
        <strain evidence="2">DSM 19486</strain>
    </source>
</reference>
<dbReference type="AlphaFoldDB" id="A0A9X3DC58"/>
<gene>
    <name evidence="2" type="ORF">OQZ29_09590</name>
</gene>
<dbReference type="PANTHER" id="PTHR21666">
    <property type="entry name" value="PEPTIDASE-RELATED"/>
    <property type="match status" value="1"/>
</dbReference>
<comment type="caution">
    <text evidence="2">The sequence shown here is derived from an EMBL/GenBank/DDBJ whole genome shotgun (WGS) entry which is preliminary data.</text>
</comment>
<dbReference type="PANTHER" id="PTHR21666:SF270">
    <property type="entry name" value="MUREIN HYDROLASE ACTIVATOR ENVC"/>
    <property type="match status" value="1"/>
</dbReference>
<sequence length="149" mass="16252">MVWGQETSLDNDFGIAAAFPIKSFALTSGYGPRTHPVTGERSKFHYGIDLRAFYEPVYAVLDGEILDVGFGPVIGKFVRIQSGNFILTYGHLSLVLVIPEQQISAGDAIAISGESGRTTGPHLHFGVKHSGRTINPLRFLSELNNNLKH</sequence>
<organism evidence="2 3">
    <name type="scientific">Pedobacter agri</name>
    <dbReference type="NCBI Taxonomy" id="454586"/>
    <lineage>
        <taxon>Bacteria</taxon>
        <taxon>Pseudomonadati</taxon>
        <taxon>Bacteroidota</taxon>
        <taxon>Sphingobacteriia</taxon>
        <taxon>Sphingobacteriales</taxon>
        <taxon>Sphingobacteriaceae</taxon>
        <taxon>Pedobacter</taxon>
    </lineage>
</organism>
<dbReference type="Pfam" id="PF01551">
    <property type="entry name" value="Peptidase_M23"/>
    <property type="match status" value="1"/>
</dbReference>